<sequence>MAAPSTSKKELLSILPPQILASPRVVTAMAIAEDAHGEQLRDTGETYLEGHIWLLAMQVYEHYTSAGNLEQLLIASLLHDVVEDSSNYSIEIIDQKFGKEMADIITALTKKPEEDSAKTQAGKFQENKRYLARLATHGEIAIRLKLEDRIANLRSIVADANLVRIDKYKRQTKEAQELFMPLAKSLSGQPDYRWLIQNEVTRIKNFLD</sequence>
<dbReference type="Gene3D" id="1.10.3210.10">
    <property type="entry name" value="Hypothetical protein af1432"/>
    <property type="match status" value="1"/>
</dbReference>
<dbReference type="SUPFAM" id="SSF109604">
    <property type="entry name" value="HD-domain/PDEase-like"/>
    <property type="match status" value="1"/>
</dbReference>
<protein>
    <submittedName>
        <fullName evidence="1">HD domain-containing protein</fullName>
    </submittedName>
</protein>
<dbReference type="InterPro" id="IPR052194">
    <property type="entry name" value="MESH1"/>
</dbReference>
<dbReference type="EMBL" id="JAGQLI010000092">
    <property type="protein sequence ID" value="MCA9379136.1"/>
    <property type="molecule type" value="Genomic_DNA"/>
</dbReference>
<evidence type="ECO:0000313" key="2">
    <source>
        <dbReference type="Proteomes" id="UP000760819"/>
    </source>
</evidence>
<accession>A0A955I641</accession>
<dbReference type="PANTHER" id="PTHR46246">
    <property type="entry name" value="GUANOSINE-3',5'-BIS(DIPHOSPHATE) 3'-PYROPHOSPHOHYDROLASE MESH1"/>
    <property type="match status" value="1"/>
</dbReference>
<dbReference type="Pfam" id="PF13328">
    <property type="entry name" value="HD_4"/>
    <property type="match status" value="1"/>
</dbReference>
<proteinExistence type="predicted"/>
<organism evidence="1 2">
    <name type="scientific">Candidatus Dojkabacteria bacterium</name>
    <dbReference type="NCBI Taxonomy" id="2099670"/>
    <lineage>
        <taxon>Bacteria</taxon>
        <taxon>Candidatus Dojkabacteria</taxon>
    </lineage>
</organism>
<dbReference type="Proteomes" id="UP000760819">
    <property type="component" value="Unassembled WGS sequence"/>
</dbReference>
<dbReference type="PANTHER" id="PTHR46246:SF1">
    <property type="entry name" value="GUANOSINE-3',5'-BIS(DIPHOSPHATE) 3'-PYROPHOSPHOHYDROLASE MESH1"/>
    <property type="match status" value="1"/>
</dbReference>
<dbReference type="GO" id="GO:0008893">
    <property type="term" value="F:guanosine-3',5'-bis(diphosphate) 3'-diphosphatase activity"/>
    <property type="evidence" value="ECO:0007669"/>
    <property type="project" value="TreeGrafter"/>
</dbReference>
<reference evidence="1" key="2">
    <citation type="journal article" date="2021" name="Microbiome">
        <title>Successional dynamics and alternative stable states in a saline activated sludge microbial community over 9 years.</title>
        <authorList>
            <person name="Wang Y."/>
            <person name="Ye J."/>
            <person name="Ju F."/>
            <person name="Liu L."/>
            <person name="Boyd J.A."/>
            <person name="Deng Y."/>
            <person name="Parks D.H."/>
            <person name="Jiang X."/>
            <person name="Yin X."/>
            <person name="Woodcroft B.J."/>
            <person name="Tyson G.W."/>
            <person name="Hugenholtz P."/>
            <person name="Polz M.F."/>
            <person name="Zhang T."/>
        </authorList>
    </citation>
    <scope>NUCLEOTIDE SEQUENCE</scope>
    <source>
        <strain evidence="1">HKST-UBA12</strain>
    </source>
</reference>
<name>A0A955I641_9BACT</name>
<gene>
    <name evidence="1" type="ORF">KC640_01790</name>
</gene>
<evidence type="ECO:0000313" key="1">
    <source>
        <dbReference type="EMBL" id="MCA9379136.1"/>
    </source>
</evidence>
<reference evidence="1" key="1">
    <citation type="submission" date="2020-04" db="EMBL/GenBank/DDBJ databases">
        <authorList>
            <person name="Zhang T."/>
        </authorList>
    </citation>
    <scope>NUCLEOTIDE SEQUENCE</scope>
    <source>
        <strain evidence="1">HKST-UBA12</strain>
    </source>
</reference>
<comment type="caution">
    <text evidence="1">The sequence shown here is derived from an EMBL/GenBank/DDBJ whole genome shotgun (WGS) entry which is preliminary data.</text>
</comment>
<dbReference type="AlphaFoldDB" id="A0A955I641"/>